<dbReference type="PROSITE" id="PS51171">
    <property type="entry name" value="PREPHENATE_DEHYDR_3"/>
    <property type="match status" value="1"/>
</dbReference>
<comment type="caution">
    <text evidence="23">The sequence shown here is derived from an EMBL/GenBank/DDBJ whole genome shotgun (WGS) entry which is preliminary data.</text>
</comment>
<dbReference type="GO" id="GO:0004664">
    <property type="term" value="F:prephenate dehydratase activity"/>
    <property type="evidence" value="ECO:0007669"/>
    <property type="project" value="UniProtKB-EC"/>
</dbReference>
<evidence type="ECO:0000256" key="16">
    <source>
        <dbReference type="ARBA" id="ARBA00031175"/>
    </source>
</evidence>
<dbReference type="CDD" id="cd13630">
    <property type="entry name" value="PBP2_PDT_1"/>
    <property type="match status" value="1"/>
</dbReference>
<dbReference type="PROSITE" id="PS51168">
    <property type="entry name" value="CHORISMATE_MUT_2"/>
    <property type="match status" value="1"/>
</dbReference>
<dbReference type="GO" id="GO:0009094">
    <property type="term" value="P:L-phenylalanine biosynthetic process"/>
    <property type="evidence" value="ECO:0007669"/>
    <property type="project" value="UniProtKB-UniPathway"/>
</dbReference>
<dbReference type="NCBIfam" id="TIGR01807">
    <property type="entry name" value="CM_P2"/>
    <property type="match status" value="1"/>
</dbReference>
<dbReference type="InterPro" id="IPR001086">
    <property type="entry name" value="Preph_deHydtase"/>
</dbReference>
<dbReference type="NCBIfam" id="NF008865">
    <property type="entry name" value="PRK11898.1"/>
    <property type="match status" value="1"/>
</dbReference>
<organism evidence="23 24">
    <name type="scientific">Candidatus Taenaricola geysiri</name>
    <dbReference type="NCBI Taxonomy" id="1974752"/>
    <lineage>
        <taxon>Bacteria</taxon>
        <taxon>Pseudomonadati</taxon>
        <taxon>Candidatus Omnitrophota</taxon>
        <taxon>Candidatus Taenaricola</taxon>
    </lineage>
</organism>
<comment type="pathway">
    <text evidence="4">Amino-acid biosynthesis; L-phenylalanine biosynthesis; phenylpyruvate from prephenate: step 1/1.</text>
</comment>
<dbReference type="Proteomes" id="UP000231267">
    <property type="component" value="Unassembled WGS sequence"/>
</dbReference>
<evidence type="ECO:0000256" key="5">
    <source>
        <dbReference type="ARBA" id="ARBA00004817"/>
    </source>
</evidence>
<keyword evidence="15" id="KW-0511">Multifunctional enzyme</keyword>
<evidence type="ECO:0000256" key="17">
    <source>
        <dbReference type="ARBA" id="ARBA00031520"/>
    </source>
</evidence>
<dbReference type="InterPro" id="IPR002912">
    <property type="entry name" value="ACT_dom"/>
</dbReference>
<dbReference type="SUPFAM" id="SSF55021">
    <property type="entry name" value="ACT-like"/>
    <property type="match status" value="1"/>
</dbReference>
<dbReference type="Gene3D" id="1.20.59.10">
    <property type="entry name" value="Chorismate mutase"/>
    <property type="match status" value="1"/>
</dbReference>
<evidence type="ECO:0000259" key="20">
    <source>
        <dbReference type="PROSITE" id="PS51168"/>
    </source>
</evidence>
<dbReference type="SUPFAM" id="SSF48600">
    <property type="entry name" value="Chorismate mutase II"/>
    <property type="match status" value="1"/>
</dbReference>
<dbReference type="InterPro" id="IPR036979">
    <property type="entry name" value="CM_dom_sf"/>
</dbReference>
<keyword evidence="12" id="KW-0584">Phenylalanine biosynthesis</keyword>
<comment type="subcellular location">
    <subcellularLocation>
        <location evidence="3">Cytoplasm</location>
    </subcellularLocation>
</comment>
<evidence type="ECO:0000256" key="7">
    <source>
        <dbReference type="ARBA" id="ARBA00013147"/>
    </source>
</evidence>
<evidence type="ECO:0000256" key="13">
    <source>
        <dbReference type="ARBA" id="ARBA00023235"/>
    </source>
</evidence>
<dbReference type="UniPathway" id="UPA00120">
    <property type="reaction ID" value="UER00203"/>
</dbReference>
<keyword evidence="9" id="KW-0963">Cytoplasm</keyword>
<dbReference type="InterPro" id="IPR002701">
    <property type="entry name" value="CM_II_prokaryot"/>
</dbReference>
<evidence type="ECO:0000313" key="24">
    <source>
        <dbReference type="Proteomes" id="UP000231267"/>
    </source>
</evidence>
<evidence type="ECO:0000256" key="6">
    <source>
        <dbReference type="ARBA" id="ARBA00012404"/>
    </source>
</evidence>
<evidence type="ECO:0000256" key="1">
    <source>
        <dbReference type="ARBA" id="ARBA00000824"/>
    </source>
</evidence>
<dbReference type="PIRSF" id="PIRSF001500">
    <property type="entry name" value="Chor_mut_pdt_Ppr"/>
    <property type="match status" value="1"/>
</dbReference>
<sequence>MILSKLRKKIDSIDKNILELLNQRAGITLSIGKVKAKKKASAYVPNREKEVYDNILKLNKGPLKDDTLRAVYREIMSGSLALEKSLKVSYLGPAATFTHLAALKKFGSSVKYYPASSITEIFAEVDKARADYGVVPIENSIEGAINHTLDMFTESDLVICSEISFEITHNLMSKYPLGSIKRIYSKFEVFGQCRLWLESNMPKVELKETSSTSKAAEIASGEKNSAAIGSSLAAECYGLKILAKSIEDSSHNITRFLVIGKTQSAPTAKDKTSIMFSAKDKPGALHDILVPFKKNGINMTKIESRPSKKKAWEYYFFVDLQGHAKNPKIKKALDELKKHTSVFKVLGSYPAHN</sequence>
<evidence type="ECO:0000256" key="8">
    <source>
        <dbReference type="ARBA" id="ARBA00014401"/>
    </source>
</evidence>
<evidence type="ECO:0000256" key="2">
    <source>
        <dbReference type="ARBA" id="ARBA00002364"/>
    </source>
</evidence>
<dbReference type="EMBL" id="PFGP01000066">
    <property type="protein sequence ID" value="PIW66504.1"/>
    <property type="molecule type" value="Genomic_DNA"/>
</dbReference>
<evidence type="ECO:0000256" key="3">
    <source>
        <dbReference type="ARBA" id="ARBA00004496"/>
    </source>
</evidence>
<keyword evidence="10" id="KW-0028">Amino-acid biosynthesis</keyword>
<gene>
    <name evidence="23" type="ORF">COW11_02955</name>
</gene>
<dbReference type="InterPro" id="IPR045865">
    <property type="entry name" value="ACT-like_dom_sf"/>
</dbReference>
<dbReference type="GO" id="GO:0046417">
    <property type="term" value="P:chorismate metabolic process"/>
    <property type="evidence" value="ECO:0007669"/>
    <property type="project" value="InterPro"/>
</dbReference>
<dbReference type="Gene3D" id="3.30.70.260">
    <property type="match status" value="1"/>
</dbReference>
<dbReference type="FunFam" id="3.40.190.10:FF:000034">
    <property type="entry name" value="Chorismate mutase/prephenate dehydratase"/>
    <property type="match status" value="1"/>
</dbReference>
<feature type="domain" description="Chorismate mutase" evidence="20">
    <location>
        <begin position="1"/>
        <end position="87"/>
    </location>
</feature>
<dbReference type="InterPro" id="IPR008242">
    <property type="entry name" value="Chor_mutase/pphenate_deHydtase"/>
</dbReference>
<feature type="site" description="Essential for prephenate dehydratase activity" evidence="19">
    <location>
        <position position="254"/>
    </location>
</feature>
<dbReference type="Pfam" id="PF01842">
    <property type="entry name" value="ACT"/>
    <property type="match status" value="1"/>
</dbReference>
<accession>A0A2J0LI14</accession>
<evidence type="ECO:0000256" key="11">
    <source>
        <dbReference type="ARBA" id="ARBA00023141"/>
    </source>
</evidence>
<dbReference type="AlphaFoldDB" id="A0A2J0LI14"/>
<reference evidence="23 24" key="1">
    <citation type="submission" date="2017-09" db="EMBL/GenBank/DDBJ databases">
        <title>Depth-based differentiation of microbial function through sediment-hosted aquifers and enrichment of novel symbionts in the deep terrestrial subsurface.</title>
        <authorList>
            <person name="Probst A.J."/>
            <person name="Ladd B."/>
            <person name="Jarett J.K."/>
            <person name="Geller-Mcgrath D.E."/>
            <person name="Sieber C.M."/>
            <person name="Emerson J.B."/>
            <person name="Anantharaman K."/>
            <person name="Thomas B.C."/>
            <person name="Malmstrom R."/>
            <person name="Stieglmeier M."/>
            <person name="Klingl A."/>
            <person name="Woyke T."/>
            <person name="Ryan C.M."/>
            <person name="Banfield J.F."/>
        </authorList>
    </citation>
    <scope>NUCLEOTIDE SEQUENCE [LARGE SCALE GENOMIC DNA]</scope>
    <source>
        <strain evidence="23">CG12_big_fil_rev_8_21_14_0_65_43_15</strain>
    </source>
</reference>
<dbReference type="SUPFAM" id="SSF53850">
    <property type="entry name" value="Periplasmic binding protein-like II"/>
    <property type="match status" value="1"/>
</dbReference>
<dbReference type="InterPro" id="IPR036263">
    <property type="entry name" value="Chorismate_II_sf"/>
</dbReference>
<comment type="catalytic activity">
    <reaction evidence="1">
        <text>chorismate = prephenate</text>
        <dbReference type="Rhea" id="RHEA:13897"/>
        <dbReference type="ChEBI" id="CHEBI:29748"/>
        <dbReference type="ChEBI" id="CHEBI:29934"/>
        <dbReference type="EC" id="5.4.99.5"/>
    </reaction>
</comment>
<dbReference type="GO" id="GO:0005737">
    <property type="term" value="C:cytoplasm"/>
    <property type="evidence" value="ECO:0007669"/>
    <property type="project" value="UniProtKB-SubCell"/>
</dbReference>
<name>A0A2J0LI14_9BACT</name>
<dbReference type="EC" id="5.4.99.5" evidence="6"/>
<dbReference type="PROSITE" id="PS00858">
    <property type="entry name" value="PREPHENATE_DEHYDR_2"/>
    <property type="match status" value="1"/>
</dbReference>
<protein>
    <recommendedName>
        <fullName evidence="8">Bifunctional chorismate mutase/prephenate dehydratase</fullName>
        <ecNumber evidence="7">4.2.1.51</ecNumber>
        <ecNumber evidence="6">5.4.99.5</ecNumber>
    </recommendedName>
    <alternativeName>
        <fullName evidence="17">Chorismate mutase-prephenate dehydratase</fullName>
    </alternativeName>
    <alternativeName>
        <fullName evidence="16">p-protein</fullName>
    </alternativeName>
</protein>
<keyword evidence="11" id="KW-0057">Aromatic amino acid biosynthesis</keyword>
<dbReference type="UniPathway" id="UPA00121">
    <property type="reaction ID" value="UER00345"/>
</dbReference>
<feature type="domain" description="ACT" evidence="22">
    <location>
        <begin position="273"/>
        <end position="350"/>
    </location>
</feature>
<evidence type="ECO:0000256" key="9">
    <source>
        <dbReference type="ARBA" id="ARBA00022490"/>
    </source>
</evidence>
<dbReference type="Pfam" id="PF01817">
    <property type="entry name" value="CM_2"/>
    <property type="match status" value="1"/>
</dbReference>
<evidence type="ECO:0000259" key="21">
    <source>
        <dbReference type="PROSITE" id="PS51171"/>
    </source>
</evidence>
<comment type="pathway">
    <text evidence="5">Metabolic intermediate biosynthesis; prephenate biosynthesis; prephenate from chorismate: step 1/1.</text>
</comment>
<dbReference type="PROSITE" id="PS51671">
    <property type="entry name" value="ACT"/>
    <property type="match status" value="1"/>
</dbReference>
<dbReference type="PANTHER" id="PTHR21022">
    <property type="entry name" value="PREPHENATE DEHYDRATASE P PROTEIN"/>
    <property type="match status" value="1"/>
</dbReference>
<dbReference type="EC" id="4.2.1.51" evidence="7"/>
<dbReference type="PANTHER" id="PTHR21022:SF19">
    <property type="entry name" value="PREPHENATE DEHYDRATASE-RELATED"/>
    <property type="match status" value="1"/>
</dbReference>
<evidence type="ECO:0000256" key="4">
    <source>
        <dbReference type="ARBA" id="ARBA00004741"/>
    </source>
</evidence>
<feature type="domain" description="Prephenate dehydratase" evidence="21">
    <location>
        <begin position="87"/>
        <end position="261"/>
    </location>
</feature>
<evidence type="ECO:0000256" key="18">
    <source>
        <dbReference type="ARBA" id="ARBA00047848"/>
    </source>
</evidence>
<proteinExistence type="predicted"/>
<evidence type="ECO:0000313" key="23">
    <source>
        <dbReference type="EMBL" id="PIW66504.1"/>
    </source>
</evidence>
<keyword evidence="13" id="KW-0413">Isomerase</keyword>
<evidence type="ECO:0000256" key="12">
    <source>
        <dbReference type="ARBA" id="ARBA00023222"/>
    </source>
</evidence>
<evidence type="ECO:0000256" key="14">
    <source>
        <dbReference type="ARBA" id="ARBA00023239"/>
    </source>
</evidence>
<dbReference type="PROSITE" id="PS00857">
    <property type="entry name" value="PREPHENATE_DEHYDR_1"/>
    <property type="match status" value="1"/>
</dbReference>
<evidence type="ECO:0000256" key="15">
    <source>
        <dbReference type="ARBA" id="ARBA00023268"/>
    </source>
</evidence>
<dbReference type="InterPro" id="IPR010957">
    <property type="entry name" value="G/b/e-P-prot_chorismate_mutase"/>
</dbReference>
<comment type="catalytic activity">
    <reaction evidence="18">
        <text>prephenate + H(+) = 3-phenylpyruvate + CO2 + H2O</text>
        <dbReference type="Rhea" id="RHEA:21648"/>
        <dbReference type="ChEBI" id="CHEBI:15377"/>
        <dbReference type="ChEBI" id="CHEBI:15378"/>
        <dbReference type="ChEBI" id="CHEBI:16526"/>
        <dbReference type="ChEBI" id="CHEBI:18005"/>
        <dbReference type="ChEBI" id="CHEBI:29934"/>
        <dbReference type="EC" id="4.2.1.51"/>
    </reaction>
</comment>
<dbReference type="Pfam" id="PF00800">
    <property type="entry name" value="PDT"/>
    <property type="match status" value="1"/>
</dbReference>
<evidence type="ECO:0000259" key="22">
    <source>
        <dbReference type="PROSITE" id="PS51671"/>
    </source>
</evidence>
<dbReference type="FunFam" id="3.30.70.260:FF:000012">
    <property type="entry name" value="Prephenate dehydratase"/>
    <property type="match status" value="1"/>
</dbReference>
<dbReference type="InterPro" id="IPR018528">
    <property type="entry name" value="Preph_deHydtase_CS"/>
</dbReference>
<dbReference type="CDD" id="cd04905">
    <property type="entry name" value="ACT_CM-PDT"/>
    <property type="match status" value="1"/>
</dbReference>
<dbReference type="GO" id="GO:0004106">
    <property type="term" value="F:chorismate mutase activity"/>
    <property type="evidence" value="ECO:0007669"/>
    <property type="project" value="UniProtKB-EC"/>
</dbReference>
<dbReference type="FunFam" id="3.40.190.10:FF:000029">
    <property type="entry name" value="Chorismate mutase/Prephenate dehydratase"/>
    <property type="match status" value="1"/>
</dbReference>
<comment type="function">
    <text evidence="2">Catalyzes the Claisen rearrangement of chorismate to prephenate and the decarboxylation/dehydration of prephenate to phenylpyruvate.</text>
</comment>
<keyword evidence="14" id="KW-0456">Lyase</keyword>
<evidence type="ECO:0000256" key="10">
    <source>
        <dbReference type="ARBA" id="ARBA00022605"/>
    </source>
</evidence>
<dbReference type="SMART" id="SM00830">
    <property type="entry name" value="CM_2"/>
    <property type="match status" value="1"/>
</dbReference>
<dbReference type="Gene3D" id="3.40.190.10">
    <property type="entry name" value="Periplasmic binding protein-like II"/>
    <property type="match status" value="2"/>
</dbReference>
<evidence type="ECO:0000256" key="19">
    <source>
        <dbReference type="PIRSR" id="PIRSR001500-2"/>
    </source>
</evidence>